<keyword evidence="6 13" id="KW-0735">Signal-anchor</keyword>
<protein>
    <recommendedName>
        <fullName evidence="13">Glycosyltransferases</fullName>
        <ecNumber evidence="13">2.4.-.-</ecNumber>
    </recommendedName>
</protein>
<reference evidence="15" key="1">
    <citation type="journal article" date="2019" name="BMC Genomics">
        <title>A new reference genome for Sorghum bicolor reveals high levels of sequence similarity between sweet and grain genotypes: implications for the genetics of sugar metabolism.</title>
        <authorList>
            <person name="Cooper E.A."/>
            <person name="Brenton Z.W."/>
            <person name="Flinn B.S."/>
            <person name="Jenkins J."/>
            <person name="Shu S."/>
            <person name="Flowers D."/>
            <person name="Luo F."/>
            <person name="Wang Y."/>
            <person name="Xia P."/>
            <person name="Barry K."/>
            <person name="Daum C."/>
            <person name="Lipzen A."/>
            <person name="Yoshinaga Y."/>
            <person name="Schmutz J."/>
            <person name="Saski C."/>
            <person name="Vermerris W."/>
            <person name="Kresovich S."/>
        </authorList>
    </citation>
    <scope>NUCLEOTIDE SEQUENCE</scope>
</reference>
<evidence type="ECO:0000256" key="11">
    <source>
        <dbReference type="ARBA" id="ARBA00023316"/>
    </source>
</evidence>
<proteinExistence type="inferred from homology"/>
<gene>
    <name evidence="15" type="ORF">BDA96_03G067000</name>
</gene>
<evidence type="ECO:0000256" key="9">
    <source>
        <dbReference type="ARBA" id="ARBA00023136"/>
    </source>
</evidence>
<dbReference type="Pfam" id="PF03360">
    <property type="entry name" value="Glyco_transf_43"/>
    <property type="match status" value="1"/>
</dbReference>
<dbReference type="PANTHER" id="PTHR10896">
    <property type="entry name" value="GALACTOSYLGALACTOSYLXYLOSYLPROTEIN 3-BETA-GLUCURONOSYLTRANSFERASE BETA-1,3-GLUCURONYLTRANSFERASE"/>
    <property type="match status" value="1"/>
</dbReference>
<dbReference type="GO" id="GO:0015018">
    <property type="term" value="F:galactosylgalactosylxylosylprotein 3-beta-glucuronosyltransferase activity"/>
    <property type="evidence" value="ECO:0007669"/>
    <property type="project" value="InterPro"/>
</dbReference>
<dbReference type="InterPro" id="IPR029044">
    <property type="entry name" value="Nucleotide-diphossugar_trans"/>
</dbReference>
<dbReference type="GO" id="GO:0000139">
    <property type="term" value="C:Golgi membrane"/>
    <property type="evidence" value="ECO:0007669"/>
    <property type="project" value="UniProtKB-SubCell"/>
</dbReference>
<evidence type="ECO:0000256" key="3">
    <source>
        <dbReference type="ARBA" id="ARBA00022676"/>
    </source>
</evidence>
<keyword evidence="8 13" id="KW-0333">Golgi apparatus</keyword>
<keyword evidence="7" id="KW-1133">Transmembrane helix</keyword>
<feature type="site" description="Interaction with galactose moiety of substrate glycoprotein" evidence="12">
    <location>
        <position position="222"/>
    </location>
</feature>
<evidence type="ECO:0000256" key="4">
    <source>
        <dbReference type="ARBA" id="ARBA00022679"/>
    </source>
</evidence>
<keyword evidence="4 13" id="KW-0808">Transferase</keyword>
<keyword evidence="11 13" id="KW-0961">Cell wall biogenesis/degradation</keyword>
<evidence type="ECO:0000256" key="6">
    <source>
        <dbReference type="ARBA" id="ARBA00022968"/>
    </source>
</evidence>
<evidence type="ECO:0000256" key="10">
    <source>
        <dbReference type="ARBA" id="ARBA00023180"/>
    </source>
</evidence>
<dbReference type="Proteomes" id="UP000807115">
    <property type="component" value="Chromosome 3"/>
</dbReference>
<keyword evidence="5" id="KW-0812">Transmembrane</keyword>
<dbReference type="AlphaFoldDB" id="A0A921RA41"/>
<evidence type="ECO:0000256" key="8">
    <source>
        <dbReference type="ARBA" id="ARBA00023034"/>
    </source>
</evidence>
<dbReference type="EMBL" id="CM027682">
    <property type="protein sequence ID" value="KAG0536476.1"/>
    <property type="molecule type" value="Genomic_DNA"/>
</dbReference>
<reference evidence="15" key="2">
    <citation type="submission" date="2020-10" db="EMBL/GenBank/DDBJ databases">
        <authorList>
            <person name="Cooper E.A."/>
            <person name="Brenton Z.W."/>
            <person name="Flinn B.S."/>
            <person name="Jenkins J."/>
            <person name="Shu S."/>
            <person name="Flowers D."/>
            <person name="Luo F."/>
            <person name="Wang Y."/>
            <person name="Xia P."/>
            <person name="Barry K."/>
            <person name="Daum C."/>
            <person name="Lipzen A."/>
            <person name="Yoshinaga Y."/>
            <person name="Schmutz J."/>
            <person name="Saski C."/>
            <person name="Vermerris W."/>
            <person name="Kresovich S."/>
        </authorList>
    </citation>
    <scope>NUCLEOTIDE SEQUENCE</scope>
</reference>
<dbReference type="EC" id="2.4.-.-" evidence="13"/>
<comment type="caution">
    <text evidence="15">The sequence shown here is derived from an EMBL/GenBank/DDBJ whole genome shotgun (WGS) entry which is preliminary data.</text>
</comment>
<feature type="region of interest" description="Disordered" evidence="14">
    <location>
        <begin position="346"/>
        <end position="424"/>
    </location>
</feature>
<comment type="similarity">
    <text evidence="2 13">Belongs to the glycosyltransferase 43 family.</text>
</comment>
<evidence type="ECO:0000256" key="5">
    <source>
        <dbReference type="ARBA" id="ARBA00022692"/>
    </source>
</evidence>
<evidence type="ECO:0000313" key="15">
    <source>
        <dbReference type="EMBL" id="KAG0536476.1"/>
    </source>
</evidence>
<dbReference type="SUPFAM" id="SSF53448">
    <property type="entry name" value="Nucleotide-diphospho-sugar transferases"/>
    <property type="match status" value="1"/>
</dbReference>
<comment type="function">
    <text evidence="13">Involved in the synthesis of glucuronoxylan hemicellulose in secondary cell walls.</text>
</comment>
<keyword evidence="10" id="KW-0325">Glycoprotein</keyword>
<dbReference type="InterPro" id="IPR005027">
    <property type="entry name" value="Glyco_trans_43"/>
</dbReference>
<organism evidence="15 16">
    <name type="scientific">Sorghum bicolor</name>
    <name type="common">Sorghum</name>
    <name type="synonym">Sorghum vulgare</name>
    <dbReference type="NCBI Taxonomy" id="4558"/>
    <lineage>
        <taxon>Eukaryota</taxon>
        <taxon>Viridiplantae</taxon>
        <taxon>Streptophyta</taxon>
        <taxon>Embryophyta</taxon>
        <taxon>Tracheophyta</taxon>
        <taxon>Spermatophyta</taxon>
        <taxon>Magnoliopsida</taxon>
        <taxon>Liliopsida</taxon>
        <taxon>Poales</taxon>
        <taxon>Poaceae</taxon>
        <taxon>PACMAD clade</taxon>
        <taxon>Panicoideae</taxon>
        <taxon>Andropogonodae</taxon>
        <taxon>Andropogoneae</taxon>
        <taxon>Sorghinae</taxon>
        <taxon>Sorghum</taxon>
    </lineage>
</organism>
<keyword evidence="3" id="KW-0328">Glycosyltransferase</keyword>
<sequence>MEPTERSKKRVHPWINARVHFLLCFAVGALVAVAPLAATGASSATTIRSSFLGPFIDAHRAVAAPSPSPSPPAAPDIGLLLIVTVTVTRPDDGSMAQDASVARLAHTLRHVAPPLLWIVVGARNRTATARTERLLRGTGLMFRHLTYDATNFTGADAGDEADHQRNVALSHIEHHRLNGIVHFAGASSVYDLRFFQTLRQTRGISAWPLATISPADQRVTLEGPTCNSSQITGWYSKDSSTNRTQIIANSMGAADTSANKNSSSDHRIINTSGVGFRSSLLWNSERSLIRRRNSSVGATQDFIQFVREIVILDGNKLKGVPSECFESQVMLWHMDMSTFTLNTEEDKEIEQQQNPKEEKKIEQQQNSEEEKEIKQQQNPKEEKETEQQQNSEKEKEIEQQQNPEEEKEIEQQQNLMKSDEDPTT</sequence>
<evidence type="ECO:0000256" key="7">
    <source>
        <dbReference type="ARBA" id="ARBA00022989"/>
    </source>
</evidence>
<accession>A0A921RA41</accession>
<name>A0A921RA41_SORBI</name>
<evidence type="ECO:0000256" key="12">
    <source>
        <dbReference type="PIRSR" id="PIRSR605027-4"/>
    </source>
</evidence>
<evidence type="ECO:0000256" key="1">
    <source>
        <dbReference type="ARBA" id="ARBA00004323"/>
    </source>
</evidence>
<keyword evidence="9" id="KW-0472">Membrane</keyword>
<evidence type="ECO:0000256" key="2">
    <source>
        <dbReference type="ARBA" id="ARBA00007706"/>
    </source>
</evidence>
<dbReference type="FunFam" id="3.90.550.10:FF:000262">
    <property type="entry name" value="Glycosyltransferases"/>
    <property type="match status" value="1"/>
</dbReference>
<dbReference type="PANTHER" id="PTHR10896:SF32">
    <property type="entry name" value="GLUCURONOSYLTRANSFERASE OS01G0157700-RELATED"/>
    <property type="match status" value="1"/>
</dbReference>
<evidence type="ECO:0000256" key="14">
    <source>
        <dbReference type="SAM" id="MobiDB-lite"/>
    </source>
</evidence>
<evidence type="ECO:0000313" key="16">
    <source>
        <dbReference type="Proteomes" id="UP000807115"/>
    </source>
</evidence>
<feature type="compositionally biased region" description="Basic and acidic residues" evidence="14">
    <location>
        <begin position="371"/>
        <end position="398"/>
    </location>
</feature>
<dbReference type="Gene3D" id="3.90.550.10">
    <property type="entry name" value="Spore Coat Polysaccharide Biosynthesis Protein SpsA, Chain A"/>
    <property type="match status" value="1"/>
</dbReference>
<comment type="subcellular location">
    <subcellularLocation>
        <location evidence="1 13">Golgi apparatus membrane</location>
        <topology evidence="1 13">Single-pass type II membrane protein</topology>
    </subcellularLocation>
</comment>
<evidence type="ECO:0000256" key="13">
    <source>
        <dbReference type="RuleBase" id="RU363127"/>
    </source>
</evidence>
<dbReference type="GO" id="GO:0071555">
    <property type="term" value="P:cell wall organization"/>
    <property type="evidence" value="ECO:0007669"/>
    <property type="project" value="UniProtKB-KW"/>
</dbReference>